<protein>
    <submittedName>
        <fullName evidence="1">Uncharacterized protein</fullName>
    </submittedName>
</protein>
<proteinExistence type="predicted"/>
<dbReference type="EMBL" id="ML208680">
    <property type="protein sequence ID" value="TFK61245.1"/>
    <property type="molecule type" value="Genomic_DNA"/>
</dbReference>
<feature type="non-terminal residue" evidence="1">
    <location>
        <position position="1"/>
    </location>
</feature>
<organism evidence="1 2">
    <name type="scientific">Pluteus cervinus</name>
    <dbReference type="NCBI Taxonomy" id="181527"/>
    <lineage>
        <taxon>Eukaryota</taxon>
        <taxon>Fungi</taxon>
        <taxon>Dikarya</taxon>
        <taxon>Basidiomycota</taxon>
        <taxon>Agaricomycotina</taxon>
        <taxon>Agaricomycetes</taxon>
        <taxon>Agaricomycetidae</taxon>
        <taxon>Agaricales</taxon>
        <taxon>Pluteineae</taxon>
        <taxon>Pluteaceae</taxon>
        <taxon>Pluteus</taxon>
    </lineage>
</organism>
<feature type="non-terminal residue" evidence="1">
    <location>
        <position position="51"/>
    </location>
</feature>
<reference evidence="1 2" key="1">
    <citation type="journal article" date="2019" name="Nat. Ecol. Evol.">
        <title>Megaphylogeny resolves global patterns of mushroom evolution.</title>
        <authorList>
            <person name="Varga T."/>
            <person name="Krizsan K."/>
            <person name="Foldi C."/>
            <person name="Dima B."/>
            <person name="Sanchez-Garcia M."/>
            <person name="Sanchez-Ramirez S."/>
            <person name="Szollosi G.J."/>
            <person name="Szarkandi J.G."/>
            <person name="Papp V."/>
            <person name="Albert L."/>
            <person name="Andreopoulos W."/>
            <person name="Angelini C."/>
            <person name="Antonin V."/>
            <person name="Barry K.W."/>
            <person name="Bougher N.L."/>
            <person name="Buchanan P."/>
            <person name="Buyck B."/>
            <person name="Bense V."/>
            <person name="Catcheside P."/>
            <person name="Chovatia M."/>
            <person name="Cooper J."/>
            <person name="Damon W."/>
            <person name="Desjardin D."/>
            <person name="Finy P."/>
            <person name="Geml J."/>
            <person name="Haridas S."/>
            <person name="Hughes K."/>
            <person name="Justo A."/>
            <person name="Karasinski D."/>
            <person name="Kautmanova I."/>
            <person name="Kiss B."/>
            <person name="Kocsube S."/>
            <person name="Kotiranta H."/>
            <person name="LaButti K.M."/>
            <person name="Lechner B.E."/>
            <person name="Liimatainen K."/>
            <person name="Lipzen A."/>
            <person name="Lukacs Z."/>
            <person name="Mihaltcheva S."/>
            <person name="Morgado L.N."/>
            <person name="Niskanen T."/>
            <person name="Noordeloos M.E."/>
            <person name="Ohm R.A."/>
            <person name="Ortiz-Santana B."/>
            <person name="Ovrebo C."/>
            <person name="Racz N."/>
            <person name="Riley R."/>
            <person name="Savchenko A."/>
            <person name="Shiryaev A."/>
            <person name="Soop K."/>
            <person name="Spirin V."/>
            <person name="Szebenyi C."/>
            <person name="Tomsovsky M."/>
            <person name="Tulloss R.E."/>
            <person name="Uehling J."/>
            <person name="Grigoriev I.V."/>
            <person name="Vagvolgyi C."/>
            <person name="Papp T."/>
            <person name="Martin F.M."/>
            <person name="Miettinen O."/>
            <person name="Hibbett D.S."/>
            <person name="Nagy L.G."/>
        </authorList>
    </citation>
    <scope>NUCLEOTIDE SEQUENCE [LARGE SCALE GENOMIC DNA]</scope>
    <source>
        <strain evidence="1 2">NL-1719</strain>
    </source>
</reference>
<evidence type="ECO:0000313" key="1">
    <source>
        <dbReference type="EMBL" id="TFK61245.1"/>
    </source>
</evidence>
<sequence>AQRWIYRLFLAIDANFRLKRRLVSSNENDPSLGGGWAYFVDQAKYQDHLNQ</sequence>
<name>A0ACD3A6D9_9AGAR</name>
<dbReference type="Proteomes" id="UP000308600">
    <property type="component" value="Unassembled WGS sequence"/>
</dbReference>
<keyword evidence="2" id="KW-1185">Reference proteome</keyword>
<accession>A0ACD3A6D9</accession>
<gene>
    <name evidence="1" type="ORF">BDN72DRAFT_732128</name>
</gene>
<evidence type="ECO:0000313" key="2">
    <source>
        <dbReference type="Proteomes" id="UP000308600"/>
    </source>
</evidence>